<evidence type="ECO:0000256" key="1">
    <source>
        <dbReference type="SAM" id="MobiDB-lite"/>
    </source>
</evidence>
<evidence type="ECO:0000313" key="3">
    <source>
        <dbReference type="Proteomes" id="UP001183643"/>
    </source>
</evidence>
<proteinExistence type="predicted"/>
<feature type="region of interest" description="Disordered" evidence="1">
    <location>
        <begin position="1"/>
        <end position="58"/>
    </location>
</feature>
<feature type="compositionally biased region" description="Polar residues" evidence="1">
    <location>
        <begin position="1"/>
        <end position="17"/>
    </location>
</feature>
<organism evidence="2 3">
    <name type="scientific">Catenuloplanes atrovinosus</name>
    <dbReference type="NCBI Taxonomy" id="137266"/>
    <lineage>
        <taxon>Bacteria</taxon>
        <taxon>Bacillati</taxon>
        <taxon>Actinomycetota</taxon>
        <taxon>Actinomycetes</taxon>
        <taxon>Micromonosporales</taxon>
        <taxon>Micromonosporaceae</taxon>
        <taxon>Catenuloplanes</taxon>
    </lineage>
</organism>
<accession>A0AAE3YQ16</accession>
<feature type="compositionally biased region" description="Basic and acidic residues" evidence="1">
    <location>
        <begin position="39"/>
        <end position="58"/>
    </location>
</feature>
<name>A0AAE3YQ16_9ACTN</name>
<comment type="caution">
    <text evidence="2">The sequence shown here is derived from an EMBL/GenBank/DDBJ whole genome shotgun (WGS) entry which is preliminary data.</text>
</comment>
<dbReference type="RefSeq" id="WP_310368385.1">
    <property type="nucleotide sequence ID" value="NZ_JAVDYB010000001.1"/>
</dbReference>
<keyword evidence="3" id="KW-1185">Reference proteome</keyword>
<reference evidence="2" key="1">
    <citation type="submission" date="2023-07" db="EMBL/GenBank/DDBJ databases">
        <title>Sequencing the genomes of 1000 actinobacteria strains.</title>
        <authorList>
            <person name="Klenk H.-P."/>
        </authorList>
    </citation>
    <scope>NUCLEOTIDE SEQUENCE</scope>
    <source>
        <strain evidence="2">DSM 44707</strain>
    </source>
</reference>
<dbReference type="EMBL" id="JAVDYB010000001">
    <property type="protein sequence ID" value="MDR7276333.1"/>
    <property type="molecule type" value="Genomic_DNA"/>
</dbReference>
<dbReference type="AlphaFoldDB" id="A0AAE3YQ16"/>
<sequence length="58" mass="6331">MSDINPEQYSEYTTQDGPGSADSDPMAELPDPDAVGEDVDPRFGDHRKDEPDRAQGAH</sequence>
<protein>
    <submittedName>
        <fullName evidence="2">Uncharacterized protein</fullName>
    </submittedName>
</protein>
<evidence type="ECO:0000313" key="2">
    <source>
        <dbReference type="EMBL" id="MDR7276333.1"/>
    </source>
</evidence>
<gene>
    <name evidence="2" type="ORF">J2S41_003111</name>
</gene>
<dbReference type="Proteomes" id="UP001183643">
    <property type="component" value="Unassembled WGS sequence"/>
</dbReference>